<evidence type="ECO:0000259" key="2">
    <source>
        <dbReference type="Pfam" id="PF15608"/>
    </source>
</evidence>
<dbReference type="Pfam" id="PF11202">
    <property type="entry name" value="StiP"/>
    <property type="match status" value="1"/>
</dbReference>
<proteinExistence type="predicted"/>
<dbReference type="AlphaFoldDB" id="A0A2G8RDN7"/>
<comment type="caution">
    <text evidence="3">The sequence shown here is derived from an EMBL/GenBank/DDBJ whole genome shotgun (WGS) entry which is preliminary data.</text>
</comment>
<dbReference type="InterPro" id="IPR048336">
    <property type="entry name" value="StiP-like"/>
</dbReference>
<dbReference type="Proteomes" id="UP000231259">
    <property type="component" value="Unassembled WGS sequence"/>
</dbReference>
<gene>
    <name evidence="3" type="ORF">P775_13850</name>
</gene>
<evidence type="ECO:0000313" key="3">
    <source>
        <dbReference type="EMBL" id="PIL19603.1"/>
    </source>
</evidence>
<sequence>MVSNPQMIAGSYHPGDVTFLLKPVQMAPTDIATKEDRIQSGAAHYSEMISQERRPDDRYLSIFETARRNGVDRIAREISALARRIAQRVTTGSLAPQITLCSLVRAGVPYGVLLQRELLALGIDSCHFGVSIIRDRGLDGNAIAYILDRRPVGGVVFVDGWTGKGAIACELQTSWQALTGRDSAELVVLADPSGFATMSGSHDDWLIPSGILGANVSGLISRSILNRDVIGPDDFHGSIPVDHLADIDVSLDFVDQISREMARHRTAPMPSAPSADLQALRRRALACVHAIAAEYDVTNLNRIKPGIAEATRAVLRRRPHKVFLRSRDDGDLGALIHLCNTDGVDMVVDADLTGPYRAITLIENRA</sequence>
<name>A0A2G8RDN7_9RHOB</name>
<keyword evidence="4" id="KW-1185">Reference proteome</keyword>
<protein>
    <submittedName>
        <fullName evidence="3">Uncharacterized protein</fullName>
    </submittedName>
</protein>
<dbReference type="InterPro" id="IPR011215">
    <property type="entry name" value="StiP_N"/>
</dbReference>
<dbReference type="Pfam" id="PF15608">
    <property type="entry name" value="PELOTA_1"/>
    <property type="match status" value="1"/>
</dbReference>
<evidence type="ECO:0000313" key="4">
    <source>
        <dbReference type="Proteomes" id="UP000231259"/>
    </source>
</evidence>
<organism evidence="3 4">
    <name type="scientific">Puniceibacterium antarcticum</name>
    <dbReference type="NCBI Taxonomy" id="1206336"/>
    <lineage>
        <taxon>Bacteria</taxon>
        <taxon>Pseudomonadati</taxon>
        <taxon>Pseudomonadota</taxon>
        <taxon>Alphaproteobacteria</taxon>
        <taxon>Rhodobacterales</taxon>
        <taxon>Paracoccaceae</taxon>
        <taxon>Puniceibacterium</taxon>
    </lineage>
</organism>
<dbReference type="EMBL" id="AWWI01000096">
    <property type="protein sequence ID" value="PIL19603.1"/>
    <property type="molecule type" value="Genomic_DNA"/>
</dbReference>
<evidence type="ECO:0000259" key="1">
    <source>
        <dbReference type="Pfam" id="PF11202"/>
    </source>
</evidence>
<dbReference type="PIRSF" id="PIRSF020979">
    <property type="entry name" value="UCP020979"/>
    <property type="match status" value="1"/>
</dbReference>
<feature type="domain" description="Cysteine protease StiP N-terminal" evidence="1">
    <location>
        <begin position="10"/>
        <end position="257"/>
    </location>
</feature>
<feature type="domain" description="PELOTA RNA-binding" evidence="2">
    <location>
        <begin position="284"/>
        <end position="363"/>
    </location>
</feature>
<dbReference type="InterPro" id="IPR028157">
    <property type="entry name" value="PELOTA_dom"/>
</dbReference>
<reference evidence="3 4" key="1">
    <citation type="submission" date="2013-09" db="EMBL/GenBank/DDBJ databases">
        <title>Genome sequencing of Phaeobacter antarcticus sp. nov. SM1211.</title>
        <authorList>
            <person name="Zhang X.-Y."/>
            <person name="Liu C."/>
            <person name="Chen X.-L."/>
            <person name="Xie B.-B."/>
            <person name="Qin Q.-L."/>
            <person name="Rong J.-C."/>
            <person name="Zhang Y.-Z."/>
        </authorList>
    </citation>
    <scope>NUCLEOTIDE SEQUENCE [LARGE SCALE GENOMIC DNA]</scope>
    <source>
        <strain evidence="3 4">SM1211</strain>
    </source>
</reference>
<accession>A0A2G8RDN7</accession>
<dbReference type="OrthoDB" id="1663315at2"/>
<dbReference type="RefSeq" id="WP_099911417.1">
    <property type="nucleotide sequence ID" value="NZ_AWWI01000096.1"/>
</dbReference>